<name>A0AAN6Z7H8_9PEZI</name>
<protein>
    <submittedName>
        <fullName evidence="1">Uncharacterized protein</fullName>
    </submittedName>
</protein>
<dbReference type="Proteomes" id="UP001302602">
    <property type="component" value="Unassembled WGS sequence"/>
</dbReference>
<evidence type="ECO:0000313" key="2">
    <source>
        <dbReference type="Proteomes" id="UP001302602"/>
    </source>
</evidence>
<organism evidence="1 2">
    <name type="scientific">Parathielavia appendiculata</name>
    <dbReference type="NCBI Taxonomy" id="2587402"/>
    <lineage>
        <taxon>Eukaryota</taxon>
        <taxon>Fungi</taxon>
        <taxon>Dikarya</taxon>
        <taxon>Ascomycota</taxon>
        <taxon>Pezizomycotina</taxon>
        <taxon>Sordariomycetes</taxon>
        <taxon>Sordariomycetidae</taxon>
        <taxon>Sordariales</taxon>
        <taxon>Chaetomiaceae</taxon>
        <taxon>Parathielavia</taxon>
    </lineage>
</organism>
<proteinExistence type="predicted"/>
<dbReference type="GeneID" id="87823109"/>
<dbReference type="AlphaFoldDB" id="A0AAN6Z7H8"/>
<dbReference type="EMBL" id="MU853224">
    <property type="protein sequence ID" value="KAK4127912.1"/>
    <property type="molecule type" value="Genomic_DNA"/>
</dbReference>
<comment type="caution">
    <text evidence="1">The sequence shown here is derived from an EMBL/GenBank/DDBJ whole genome shotgun (WGS) entry which is preliminary data.</text>
</comment>
<dbReference type="RefSeq" id="XP_062651683.1">
    <property type="nucleotide sequence ID" value="XM_062786343.1"/>
</dbReference>
<sequence>MPLPPFFFLFFANLDIFSRKKTTKQREKKKIVCPETAGSSEHTCVFIAPPLYRVPQRESVGYRRHTIDVTVRVNHCMHCTIYGSVDTHRRGSTYPMQGPAMAFALSSGLTLCFTHADVLLHLVDIDGPEHMLTVSEHILYIYTGNCIFCVPYVLDSSI</sequence>
<keyword evidence="2" id="KW-1185">Reference proteome</keyword>
<reference evidence="1" key="2">
    <citation type="submission" date="2023-05" db="EMBL/GenBank/DDBJ databases">
        <authorList>
            <consortium name="Lawrence Berkeley National Laboratory"/>
            <person name="Steindorff A."/>
            <person name="Hensen N."/>
            <person name="Bonometti L."/>
            <person name="Westerberg I."/>
            <person name="Brannstrom I.O."/>
            <person name="Guillou S."/>
            <person name="Cros-Aarteil S."/>
            <person name="Calhoun S."/>
            <person name="Haridas S."/>
            <person name="Kuo A."/>
            <person name="Mondo S."/>
            <person name="Pangilinan J."/>
            <person name="Riley R."/>
            <person name="Labutti K."/>
            <person name="Andreopoulos B."/>
            <person name="Lipzen A."/>
            <person name="Chen C."/>
            <person name="Yanf M."/>
            <person name="Daum C."/>
            <person name="Ng V."/>
            <person name="Clum A."/>
            <person name="Ohm R."/>
            <person name="Martin F."/>
            <person name="Silar P."/>
            <person name="Natvig D."/>
            <person name="Lalanne C."/>
            <person name="Gautier V."/>
            <person name="Ament-Velasquez S.L."/>
            <person name="Kruys A."/>
            <person name="Hutchinson M.I."/>
            <person name="Powell A.J."/>
            <person name="Barry K."/>
            <person name="Miller A.N."/>
            <person name="Grigoriev I.V."/>
            <person name="Debuchy R."/>
            <person name="Gladieux P."/>
            <person name="Thoren M.H."/>
            <person name="Johannesson H."/>
        </authorList>
    </citation>
    <scope>NUCLEOTIDE SEQUENCE</scope>
    <source>
        <strain evidence="1">CBS 731.68</strain>
    </source>
</reference>
<gene>
    <name evidence="1" type="ORF">N657DRAFT_235213</name>
</gene>
<reference evidence="1" key="1">
    <citation type="journal article" date="2023" name="Mol. Phylogenet. Evol.">
        <title>Genome-scale phylogeny and comparative genomics of the fungal order Sordariales.</title>
        <authorList>
            <person name="Hensen N."/>
            <person name="Bonometti L."/>
            <person name="Westerberg I."/>
            <person name="Brannstrom I.O."/>
            <person name="Guillou S."/>
            <person name="Cros-Aarteil S."/>
            <person name="Calhoun S."/>
            <person name="Haridas S."/>
            <person name="Kuo A."/>
            <person name="Mondo S."/>
            <person name="Pangilinan J."/>
            <person name="Riley R."/>
            <person name="LaButti K."/>
            <person name="Andreopoulos B."/>
            <person name="Lipzen A."/>
            <person name="Chen C."/>
            <person name="Yan M."/>
            <person name="Daum C."/>
            <person name="Ng V."/>
            <person name="Clum A."/>
            <person name="Steindorff A."/>
            <person name="Ohm R.A."/>
            <person name="Martin F."/>
            <person name="Silar P."/>
            <person name="Natvig D.O."/>
            <person name="Lalanne C."/>
            <person name="Gautier V."/>
            <person name="Ament-Velasquez S.L."/>
            <person name="Kruys A."/>
            <person name="Hutchinson M.I."/>
            <person name="Powell A.J."/>
            <person name="Barry K."/>
            <person name="Miller A.N."/>
            <person name="Grigoriev I.V."/>
            <person name="Debuchy R."/>
            <person name="Gladieux P."/>
            <person name="Hiltunen Thoren M."/>
            <person name="Johannesson H."/>
        </authorList>
    </citation>
    <scope>NUCLEOTIDE SEQUENCE</scope>
    <source>
        <strain evidence="1">CBS 731.68</strain>
    </source>
</reference>
<accession>A0AAN6Z7H8</accession>
<evidence type="ECO:0000313" key="1">
    <source>
        <dbReference type="EMBL" id="KAK4127912.1"/>
    </source>
</evidence>